<dbReference type="SUPFAM" id="SSF47240">
    <property type="entry name" value="Ferritin-like"/>
    <property type="match status" value="1"/>
</dbReference>
<dbReference type="Pfam" id="PF00210">
    <property type="entry name" value="Ferritin"/>
    <property type="match status" value="1"/>
</dbReference>
<comment type="caution">
    <text evidence="4">The sequence shown here is derived from an EMBL/GenBank/DDBJ whole genome shotgun (WGS) entry which is preliminary data.</text>
</comment>
<evidence type="ECO:0000259" key="3">
    <source>
        <dbReference type="Pfam" id="PF00210"/>
    </source>
</evidence>
<evidence type="ECO:0000256" key="2">
    <source>
        <dbReference type="RuleBase" id="RU003875"/>
    </source>
</evidence>
<protein>
    <submittedName>
        <fullName evidence="4">Dps family protein</fullName>
    </submittedName>
</protein>
<evidence type="ECO:0000313" key="5">
    <source>
        <dbReference type="Proteomes" id="UP001589627"/>
    </source>
</evidence>
<reference evidence="4 5" key="1">
    <citation type="submission" date="2024-09" db="EMBL/GenBank/DDBJ databases">
        <authorList>
            <person name="Sun Q."/>
            <person name="Mori K."/>
        </authorList>
    </citation>
    <scope>NUCLEOTIDE SEQUENCE [LARGE SCALE GENOMIC DNA]</scope>
    <source>
        <strain evidence="4 5">TBRC 0563</strain>
    </source>
</reference>
<evidence type="ECO:0000256" key="1">
    <source>
        <dbReference type="ARBA" id="ARBA00009497"/>
    </source>
</evidence>
<dbReference type="PANTHER" id="PTHR42932">
    <property type="entry name" value="GENERAL STRESS PROTEIN 20U"/>
    <property type="match status" value="1"/>
</dbReference>
<dbReference type="Proteomes" id="UP001589627">
    <property type="component" value="Unassembled WGS sequence"/>
</dbReference>
<evidence type="ECO:0000313" key="4">
    <source>
        <dbReference type="EMBL" id="MFB9837873.1"/>
    </source>
</evidence>
<gene>
    <name evidence="4" type="ORF">ACFFNX_37495</name>
</gene>
<organism evidence="4 5">
    <name type="scientific">Actinoallomurus acaciae</name>
    <dbReference type="NCBI Taxonomy" id="502577"/>
    <lineage>
        <taxon>Bacteria</taxon>
        <taxon>Bacillati</taxon>
        <taxon>Actinomycetota</taxon>
        <taxon>Actinomycetes</taxon>
        <taxon>Streptosporangiales</taxon>
        <taxon>Thermomonosporaceae</taxon>
        <taxon>Actinoallomurus</taxon>
    </lineage>
</organism>
<keyword evidence="5" id="KW-1185">Reference proteome</keyword>
<comment type="similarity">
    <text evidence="1 2">Belongs to the Dps family.</text>
</comment>
<dbReference type="CDD" id="cd01043">
    <property type="entry name" value="DPS"/>
    <property type="match status" value="1"/>
</dbReference>
<name>A0ABV5YT96_9ACTN</name>
<proteinExistence type="inferred from homology"/>
<accession>A0ABV5YT96</accession>
<dbReference type="EMBL" id="JBHLZP010000435">
    <property type="protein sequence ID" value="MFB9837873.1"/>
    <property type="molecule type" value="Genomic_DNA"/>
</dbReference>
<dbReference type="InterPro" id="IPR012347">
    <property type="entry name" value="Ferritin-like"/>
</dbReference>
<dbReference type="PANTHER" id="PTHR42932:SF2">
    <property type="entry name" value="DNA PROTECTION DURING STARVATION PROTEIN 1"/>
    <property type="match status" value="1"/>
</dbReference>
<feature type="domain" description="Ferritin/DPS" evidence="3">
    <location>
        <begin position="19"/>
        <end position="152"/>
    </location>
</feature>
<dbReference type="InterPro" id="IPR009078">
    <property type="entry name" value="Ferritin-like_SF"/>
</dbReference>
<dbReference type="PIRSF" id="PIRSF005900">
    <property type="entry name" value="Dps"/>
    <property type="match status" value="1"/>
</dbReference>
<dbReference type="PRINTS" id="PR01346">
    <property type="entry name" value="HELNAPAPROT"/>
</dbReference>
<dbReference type="RefSeq" id="WP_378210803.1">
    <property type="nucleotide sequence ID" value="NZ_JBHLZP010000435.1"/>
</dbReference>
<dbReference type="InterPro" id="IPR002177">
    <property type="entry name" value="DPS_DNA-bd"/>
</dbReference>
<dbReference type="Gene3D" id="1.20.1260.10">
    <property type="match status" value="1"/>
</dbReference>
<sequence>MSKVNSPLSDDARKATGEVLQRALVDLIDLGLTAKQAHWNVTGRHFRSIHLQLDEVVAIAREHADVMAERAAAIGVNPDGRVRTVADTTELHPLEAGDLQDDKVVATVTDLLGEMVQRFRRHIVVTDDTDLVTQDLLIAAVRELEKQHWMFAVQHA</sequence>
<dbReference type="InterPro" id="IPR008331">
    <property type="entry name" value="Ferritin_DPS_dom"/>
</dbReference>